<dbReference type="AlphaFoldDB" id="A0A836MRZ7"/>
<proteinExistence type="predicted"/>
<dbReference type="EMBL" id="JFZV01000003">
    <property type="protein sequence ID" value="KDN15080.1"/>
    <property type="molecule type" value="Genomic_DNA"/>
</dbReference>
<feature type="signal peptide" evidence="1">
    <location>
        <begin position="1"/>
        <end position="17"/>
    </location>
</feature>
<evidence type="ECO:0000313" key="2">
    <source>
        <dbReference type="EMBL" id="KDN15080.1"/>
    </source>
</evidence>
<gene>
    <name evidence="2" type="ORF">SALWKB29_0706</name>
</gene>
<keyword evidence="1" id="KW-0732">Signal</keyword>
<keyword evidence="3" id="KW-1185">Reference proteome</keyword>
<sequence>MRIICIFMLLLSNIICARTVHSLDAVYRNIKHSAGREFFAEELGGVKPLDYFGRHYFSKPNEFIKILALIDAKKVSEGNWHFAGIKAWPSQPDTYIFIACSSIQKDDNDYCHYLEKGKTIIAVLHLDRVKGFSLLAKPWIENSDDLQSSAFLLDNDLGEEVIGNPRRYDFAPYRLSSNVLAFGIRHNTFTSYAGGGANDESVTLFAVINGELLPIFNTPTYHLANYAGDWHEDGTRDHELHENKYIIKILPTSHSGMKDIHWSEKGNAKKVSMIYHWNKLKKRYIPVKNQLFNNEN</sequence>
<evidence type="ECO:0000313" key="3">
    <source>
        <dbReference type="Proteomes" id="UP000027170"/>
    </source>
</evidence>
<comment type="caution">
    <text evidence="2">The sequence shown here is derived from an EMBL/GenBank/DDBJ whole genome shotgun (WGS) entry which is preliminary data.</text>
</comment>
<dbReference type="Proteomes" id="UP000027170">
    <property type="component" value="Unassembled WGS sequence"/>
</dbReference>
<organism evidence="2 3">
    <name type="scientific">Snodgrassella communis</name>
    <dbReference type="NCBI Taxonomy" id="2946699"/>
    <lineage>
        <taxon>Bacteria</taxon>
        <taxon>Pseudomonadati</taxon>
        <taxon>Pseudomonadota</taxon>
        <taxon>Betaproteobacteria</taxon>
        <taxon>Neisseriales</taxon>
        <taxon>Neisseriaceae</taxon>
        <taxon>Snodgrassella</taxon>
    </lineage>
</organism>
<feature type="chain" id="PRO_5032527728" evidence="1">
    <location>
        <begin position="18"/>
        <end position="296"/>
    </location>
</feature>
<evidence type="ECO:0000256" key="1">
    <source>
        <dbReference type="SAM" id="SignalP"/>
    </source>
</evidence>
<accession>A0A836MRZ7</accession>
<protein>
    <submittedName>
        <fullName evidence="2">Uncharacterized protein</fullName>
    </submittedName>
</protein>
<name>A0A836MRZ7_9NEIS</name>
<reference evidence="2 3" key="1">
    <citation type="submission" date="2014-03" db="EMBL/GenBank/DDBJ databases">
        <title>The genomes of two eusocial bee gut symbionts.</title>
        <authorList>
            <person name="Kwong W.K."/>
            <person name="Engel P."/>
            <person name="Koch H."/>
            <person name="Moran N.A."/>
        </authorList>
    </citation>
    <scope>NUCLEOTIDE SEQUENCE [LARGE SCALE GENOMIC DNA]</scope>
    <source>
        <strain evidence="3">wkB29</strain>
    </source>
</reference>